<reference evidence="1" key="1">
    <citation type="submission" date="2020-02" db="EMBL/GenBank/DDBJ databases">
        <authorList>
            <person name="Meier V. D."/>
        </authorList>
    </citation>
    <scope>NUCLEOTIDE SEQUENCE</scope>
    <source>
        <strain evidence="1">AVDCRST_MAG11</strain>
    </source>
</reference>
<feature type="non-terminal residue" evidence="1">
    <location>
        <position position="34"/>
    </location>
</feature>
<sequence>MRTAVLTISTSAAAAGAEDVSGPRLAELAAAAGC</sequence>
<gene>
    <name evidence="1" type="ORF">AVDCRST_MAG11-1997</name>
</gene>
<protein>
    <submittedName>
        <fullName evidence="1">Uncharacterized protein</fullName>
    </submittedName>
</protein>
<organism evidence="1">
    <name type="scientific">uncultured Gemmatimonadaceae bacterium</name>
    <dbReference type="NCBI Taxonomy" id="246130"/>
    <lineage>
        <taxon>Bacteria</taxon>
        <taxon>Pseudomonadati</taxon>
        <taxon>Gemmatimonadota</taxon>
        <taxon>Gemmatimonadia</taxon>
        <taxon>Gemmatimonadales</taxon>
        <taxon>Gemmatimonadaceae</taxon>
        <taxon>environmental samples</taxon>
    </lineage>
</organism>
<dbReference type="AlphaFoldDB" id="A0A6J4L2S4"/>
<name>A0A6J4L2S4_9BACT</name>
<dbReference type="EMBL" id="CADCTU010000475">
    <property type="protein sequence ID" value="CAA9321341.1"/>
    <property type="molecule type" value="Genomic_DNA"/>
</dbReference>
<accession>A0A6J4L2S4</accession>
<evidence type="ECO:0000313" key="1">
    <source>
        <dbReference type="EMBL" id="CAA9321341.1"/>
    </source>
</evidence>
<proteinExistence type="predicted"/>